<dbReference type="Proteomes" id="UP001142489">
    <property type="component" value="Unassembled WGS sequence"/>
</dbReference>
<feature type="region of interest" description="Disordered" evidence="1">
    <location>
        <begin position="358"/>
        <end position="383"/>
    </location>
</feature>
<keyword evidence="4" id="KW-1185">Reference proteome</keyword>
<feature type="region of interest" description="Disordered" evidence="1">
    <location>
        <begin position="533"/>
        <end position="581"/>
    </location>
</feature>
<evidence type="ECO:0000256" key="1">
    <source>
        <dbReference type="SAM" id="MobiDB-lite"/>
    </source>
</evidence>
<dbReference type="PANTHER" id="PTHR22437:SF1">
    <property type="entry name" value="STORKHEAD-BOX PROTEIN 1"/>
    <property type="match status" value="1"/>
</dbReference>
<feature type="compositionally biased region" description="Basic residues" evidence="1">
    <location>
        <begin position="539"/>
        <end position="551"/>
    </location>
</feature>
<dbReference type="InterPro" id="IPR040126">
    <property type="entry name" value="STOX1/2"/>
</dbReference>
<dbReference type="OrthoDB" id="10020110at2759"/>
<dbReference type="Pfam" id="PF10264">
    <property type="entry name" value="WHD_Storkhead"/>
    <property type="match status" value="1"/>
</dbReference>
<feature type="region of interest" description="Disordered" evidence="1">
    <location>
        <begin position="448"/>
        <end position="469"/>
    </location>
</feature>
<dbReference type="PANTHER" id="PTHR22437">
    <property type="entry name" value="WINGED HELIX DOMAIN-CONTAINING PROTEIN"/>
    <property type="match status" value="1"/>
</dbReference>
<sequence length="1008" mass="113259">MAPLPPPPPQPLFPGRAVQLAPSSLALVLRRSPPREEEEAAAAPARPLPDDGGEEEGEEEEEEEASAGAGADVFQAFRRANAACHWNAGLVRAVARVRLQGWLRGGVLLLQGPAAPLQLLRDAWLRRALRPPRGFLIRAVGDVSPVNMNPISQSQFVPLAEVLCCTISDMNAAHITVTQETLLDQLGKHYPGIATPTHDILYSTLGLLIKERKIYHTGEGYFIVTPNTYFISNNDMWFHKRVLLEDSCLPEPSVTYLVSMEDAELVRDNLPARSHCRSCHCFLDHFTEDEKRFPQLAKQRSKGKSQKGSYESRFSIENPAFEKAAGTRSCETNHSGQSTKEKEKVKKFGLSLFWRNTSKKGKPKKAHSSFSAQFPPEEWPVRDEDNLDNIPRDVEHEIIKRINPVLTVDNLNKHTVLMQKIEEQKKYISKGTSTEVLTMQHKYVSKGCNRRKQNKPTKHYRKSHYSKEKEIPKEPTEFKMNGFITVSGKLDNTDEHPFSCIANGAPVCNKPLCEDTVDVPSHLIYKREINNPFQDIPRRGSKSTKERKSKKKCDGKSRAPRAERISRKSRSLDSPRTADRKTRQSFAVTYDVDEDKKEQLDYSQCQVLQADRKHAQWREKEHCKHNLHGWAKSPNATEAKVVPYTGETEKKYVQNSSHTHQCKPMGLCNLQGQNSDQLPQVCLSSDADTAQKFKQPENTVAPGGNNALKNELKSDSTNKWLESVNSHCKGLTCEEESLSQEMGNGDACSSDEQQHVELSRLQNIQGPCSSPDAGKWSNTEQETSTNILGNGTNFPGCKTDMDKVDKSKQESNGFLSLISSKGSLQEYQHISLEGEGCRCQQIPEFAYKNSEERESEHDHEQTSAIEEPCAFDFYDVHEAETRIWQKSINEMGGKLPPFTHSLKCWEIKANFERKQRTHDGTNDAAVFEQKIQHEQNHLEGTGNHSTTGDSGIDSPRTPSMASASSAILNGLKKRRSFLMNLEGIEKTIKTGRSLTQNSLLQLTPVMNV</sequence>
<dbReference type="GO" id="GO:0000977">
    <property type="term" value="F:RNA polymerase II transcription regulatory region sequence-specific DNA binding"/>
    <property type="evidence" value="ECO:0007669"/>
    <property type="project" value="TreeGrafter"/>
</dbReference>
<name>A0A9Q0XQ26_9SAUR</name>
<proteinExistence type="predicted"/>
<accession>A0A9Q0XQ26</accession>
<feature type="compositionally biased region" description="Acidic residues" evidence="1">
    <location>
        <begin position="51"/>
        <end position="65"/>
    </location>
</feature>
<protein>
    <recommendedName>
        <fullName evidence="2">Winged helix Storkhead-box1 domain-containing protein</fullName>
    </recommendedName>
</protein>
<dbReference type="AlphaFoldDB" id="A0A9Q0XQ26"/>
<evidence type="ECO:0000313" key="3">
    <source>
        <dbReference type="EMBL" id="KAJ7324261.1"/>
    </source>
</evidence>
<reference evidence="3" key="1">
    <citation type="journal article" date="2023" name="DNA Res.">
        <title>Chromosome-level genome assembly of Phrynocephalus forsythii using third-generation DNA sequencing and Hi-C analysis.</title>
        <authorList>
            <person name="Qi Y."/>
            <person name="Zhao W."/>
            <person name="Zhao Y."/>
            <person name="Niu C."/>
            <person name="Cao S."/>
            <person name="Zhang Y."/>
        </authorList>
    </citation>
    <scope>NUCLEOTIDE SEQUENCE</scope>
    <source>
        <tissue evidence="3">Muscle</tissue>
    </source>
</reference>
<gene>
    <name evidence="3" type="ORF">JRQ81_017281</name>
</gene>
<dbReference type="GO" id="GO:0005737">
    <property type="term" value="C:cytoplasm"/>
    <property type="evidence" value="ECO:0007669"/>
    <property type="project" value="TreeGrafter"/>
</dbReference>
<evidence type="ECO:0000313" key="4">
    <source>
        <dbReference type="Proteomes" id="UP001142489"/>
    </source>
</evidence>
<evidence type="ECO:0000259" key="2">
    <source>
        <dbReference type="Pfam" id="PF10264"/>
    </source>
</evidence>
<dbReference type="EMBL" id="JAPFRF010000008">
    <property type="protein sequence ID" value="KAJ7324261.1"/>
    <property type="molecule type" value="Genomic_DNA"/>
</dbReference>
<organism evidence="3 4">
    <name type="scientific">Phrynocephalus forsythii</name>
    <dbReference type="NCBI Taxonomy" id="171643"/>
    <lineage>
        <taxon>Eukaryota</taxon>
        <taxon>Metazoa</taxon>
        <taxon>Chordata</taxon>
        <taxon>Craniata</taxon>
        <taxon>Vertebrata</taxon>
        <taxon>Euteleostomi</taxon>
        <taxon>Lepidosauria</taxon>
        <taxon>Squamata</taxon>
        <taxon>Bifurcata</taxon>
        <taxon>Unidentata</taxon>
        <taxon>Episquamata</taxon>
        <taxon>Toxicofera</taxon>
        <taxon>Iguania</taxon>
        <taxon>Acrodonta</taxon>
        <taxon>Agamidae</taxon>
        <taxon>Agaminae</taxon>
        <taxon>Phrynocephalus</taxon>
    </lineage>
</organism>
<dbReference type="GO" id="GO:0006357">
    <property type="term" value="P:regulation of transcription by RNA polymerase II"/>
    <property type="evidence" value="ECO:0007669"/>
    <property type="project" value="InterPro"/>
</dbReference>
<feature type="compositionally biased region" description="Basic residues" evidence="1">
    <location>
        <begin position="358"/>
        <end position="367"/>
    </location>
</feature>
<feature type="region of interest" description="Disordered" evidence="1">
    <location>
        <begin position="936"/>
        <end position="962"/>
    </location>
</feature>
<dbReference type="GO" id="GO:0005634">
    <property type="term" value="C:nucleus"/>
    <property type="evidence" value="ECO:0007669"/>
    <property type="project" value="TreeGrafter"/>
</dbReference>
<feature type="compositionally biased region" description="Basic and acidic residues" evidence="1">
    <location>
        <begin position="552"/>
        <end position="581"/>
    </location>
</feature>
<feature type="compositionally biased region" description="Basic residues" evidence="1">
    <location>
        <begin position="448"/>
        <end position="464"/>
    </location>
</feature>
<comment type="caution">
    <text evidence="3">The sequence shown here is derived from an EMBL/GenBank/DDBJ whole genome shotgun (WGS) entry which is preliminary data.</text>
</comment>
<feature type="domain" description="Winged helix Storkhead-box1" evidence="2">
    <location>
        <begin position="148"/>
        <end position="226"/>
    </location>
</feature>
<feature type="region of interest" description="Disordered" evidence="1">
    <location>
        <begin position="28"/>
        <end position="68"/>
    </location>
</feature>
<dbReference type="InterPro" id="IPR019391">
    <property type="entry name" value="Storkhead-box_WHD"/>
</dbReference>